<comment type="caution">
    <text evidence="1">The sequence shown here is derived from an EMBL/GenBank/DDBJ whole genome shotgun (WGS) entry which is preliminary data.</text>
</comment>
<name>A0ABQ7NJU5_BRACM</name>
<protein>
    <submittedName>
        <fullName evidence="1">Uncharacterized protein</fullName>
    </submittedName>
</protein>
<dbReference type="EMBL" id="JADBGQ010000002">
    <property type="protein sequence ID" value="KAG5411114.1"/>
    <property type="molecule type" value="Genomic_DNA"/>
</dbReference>
<dbReference type="Proteomes" id="UP000823674">
    <property type="component" value="Chromosome A02"/>
</dbReference>
<organism evidence="1 2">
    <name type="scientific">Brassica rapa subsp. trilocularis</name>
    <dbReference type="NCBI Taxonomy" id="1813537"/>
    <lineage>
        <taxon>Eukaryota</taxon>
        <taxon>Viridiplantae</taxon>
        <taxon>Streptophyta</taxon>
        <taxon>Embryophyta</taxon>
        <taxon>Tracheophyta</taxon>
        <taxon>Spermatophyta</taxon>
        <taxon>Magnoliopsida</taxon>
        <taxon>eudicotyledons</taxon>
        <taxon>Gunneridae</taxon>
        <taxon>Pentapetalae</taxon>
        <taxon>rosids</taxon>
        <taxon>malvids</taxon>
        <taxon>Brassicales</taxon>
        <taxon>Brassicaceae</taxon>
        <taxon>Brassiceae</taxon>
        <taxon>Brassica</taxon>
    </lineage>
</organism>
<sequence length="58" mass="7087">MKPKIHFNPYKLERLDSRIDLHRRSQFIFYLQLELHILILDEHICPLPSSPHMDPYQC</sequence>
<keyword evidence="2" id="KW-1185">Reference proteome</keyword>
<gene>
    <name evidence="1" type="primary">A02p039880.1_BraROA</name>
    <name evidence="1" type="ORF">IGI04_007433</name>
</gene>
<reference evidence="1 2" key="1">
    <citation type="submission" date="2021-03" db="EMBL/GenBank/DDBJ databases">
        <authorList>
            <person name="King G.J."/>
            <person name="Bancroft I."/>
            <person name="Baten A."/>
            <person name="Bloomfield J."/>
            <person name="Borpatragohain P."/>
            <person name="He Z."/>
            <person name="Irish N."/>
            <person name="Irwin J."/>
            <person name="Liu K."/>
            <person name="Mauleon R.P."/>
            <person name="Moore J."/>
            <person name="Morris R."/>
            <person name="Ostergaard L."/>
            <person name="Wang B."/>
            <person name="Wells R."/>
        </authorList>
    </citation>
    <scope>NUCLEOTIDE SEQUENCE [LARGE SCALE GENOMIC DNA]</scope>
    <source>
        <strain evidence="1">R-o-18</strain>
        <tissue evidence="1">Leaf</tissue>
    </source>
</reference>
<proteinExistence type="predicted"/>
<accession>A0ABQ7NJU5</accession>
<evidence type="ECO:0000313" key="2">
    <source>
        <dbReference type="Proteomes" id="UP000823674"/>
    </source>
</evidence>
<evidence type="ECO:0000313" key="1">
    <source>
        <dbReference type="EMBL" id="KAG5411114.1"/>
    </source>
</evidence>